<proteinExistence type="predicted"/>
<reference evidence="1 2" key="1">
    <citation type="journal article" date="2024" name="G3 (Bethesda)">
        <title>Genome assembly of Hibiscus sabdariffa L. provides insights into metabolisms of medicinal natural products.</title>
        <authorList>
            <person name="Kim T."/>
        </authorList>
    </citation>
    <scope>NUCLEOTIDE SEQUENCE [LARGE SCALE GENOMIC DNA]</scope>
    <source>
        <strain evidence="1">TK-2024</strain>
        <tissue evidence="1">Old leaves</tissue>
    </source>
</reference>
<name>A0ABR2DY53_9ROSI</name>
<gene>
    <name evidence="1" type="ORF">V6N12_061808</name>
</gene>
<evidence type="ECO:0000313" key="1">
    <source>
        <dbReference type="EMBL" id="KAK8548906.1"/>
    </source>
</evidence>
<dbReference type="Proteomes" id="UP001472677">
    <property type="component" value="Unassembled WGS sequence"/>
</dbReference>
<protein>
    <submittedName>
        <fullName evidence="1">Uncharacterized protein</fullName>
    </submittedName>
</protein>
<comment type="caution">
    <text evidence="1">The sequence shown here is derived from an EMBL/GenBank/DDBJ whole genome shotgun (WGS) entry which is preliminary data.</text>
</comment>
<keyword evidence="2" id="KW-1185">Reference proteome</keyword>
<accession>A0ABR2DY53</accession>
<organism evidence="1 2">
    <name type="scientific">Hibiscus sabdariffa</name>
    <name type="common">roselle</name>
    <dbReference type="NCBI Taxonomy" id="183260"/>
    <lineage>
        <taxon>Eukaryota</taxon>
        <taxon>Viridiplantae</taxon>
        <taxon>Streptophyta</taxon>
        <taxon>Embryophyta</taxon>
        <taxon>Tracheophyta</taxon>
        <taxon>Spermatophyta</taxon>
        <taxon>Magnoliopsida</taxon>
        <taxon>eudicotyledons</taxon>
        <taxon>Gunneridae</taxon>
        <taxon>Pentapetalae</taxon>
        <taxon>rosids</taxon>
        <taxon>malvids</taxon>
        <taxon>Malvales</taxon>
        <taxon>Malvaceae</taxon>
        <taxon>Malvoideae</taxon>
        <taxon>Hibiscus</taxon>
    </lineage>
</organism>
<evidence type="ECO:0000313" key="2">
    <source>
        <dbReference type="Proteomes" id="UP001472677"/>
    </source>
</evidence>
<sequence>MKRVNYSIIMEITAVAESEFKTNAPSTKAVVDQLLRVARESKNPMQPSDRLVHWQKFSPDYFSLGLLTQQQAPSCGIRS</sequence>
<dbReference type="EMBL" id="JBBPBM010000021">
    <property type="protein sequence ID" value="KAK8548906.1"/>
    <property type="molecule type" value="Genomic_DNA"/>
</dbReference>